<organism evidence="1">
    <name type="scientific">human gut metagenome</name>
    <dbReference type="NCBI Taxonomy" id="408170"/>
    <lineage>
        <taxon>unclassified sequences</taxon>
        <taxon>metagenomes</taxon>
        <taxon>organismal metagenomes</taxon>
    </lineage>
</organism>
<name>K1TXA0_9ZZZZ</name>
<proteinExistence type="predicted"/>
<feature type="non-terminal residue" evidence="1">
    <location>
        <position position="36"/>
    </location>
</feature>
<gene>
    <name evidence="1" type="ORF">OBE_03703</name>
</gene>
<sequence length="36" mass="4446">MYLRPIVCFCIRDELGRDKYTAVMKRKKEKYAWCCQ</sequence>
<dbReference type="AlphaFoldDB" id="K1TXA0"/>
<reference evidence="1" key="1">
    <citation type="journal article" date="2013" name="Environ. Microbiol.">
        <title>Microbiota from the distal guts of lean and obese adolescents exhibit partial functional redundancy besides clear differences in community structure.</title>
        <authorList>
            <person name="Ferrer M."/>
            <person name="Ruiz A."/>
            <person name="Lanza F."/>
            <person name="Haange S.B."/>
            <person name="Oberbach A."/>
            <person name="Till H."/>
            <person name="Bargiela R."/>
            <person name="Campoy C."/>
            <person name="Segura M.T."/>
            <person name="Richter M."/>
            <person name="von Bergen M."/>
            <person name="Seifert J."/>
            <person name="Suarez A."/>
        </authorList>
    </citation>
    <scope>NUCLEOTIDE SEQUENCE</scope>
</reference>
<comment type="caution">
    <text evidence="1">The sequence shown here is derived from an EMBL/GenBank/DDBJ whole genome shotgun (WGS) entry which is preliminary data.</text>
</comment>
<dbReference type="EMBL" id="AJWZ01002493">
    <property type="protein sequence ID" value="EKC70805.1"/>
    <property type="molecule type" value="Genomic_DNA"/>
</dbReference>
<evidence type="ECO:0000313" key="1">
    <source>
        <dbReference type="EMBL" id="EKC70805.1"/>
    </source>
</evidence>
<accession>K1TXA0</accession>
<protein>
    <submittedName>
        <fullName evidence="1">Uncharacterized protein</fullName>
    </submittedName>
</protein>